<evidence type="ECO:0000256" key="1">
    <source>
        <dbReference type="SAM" id="SignalP"/>
    </source>
</evidence>
<keyword evidence="3" id="KW-1185">Reference proteome</keyword>
<evidence type="ECO:0000313" key="2">
    <source>
        <dbReference type="EMBL" id="AWG23572.1"/>
    </source>
</evidence>
<accession>A0A2S1LIG7</accession>
<keyword evidence="1" id="KW-0732">Signal</keyword>
<sequence length="98" mass="10648">MKKLIVAAAIVLGTISSFATPHVAPIENNIVVGVQDEYTEVALDALPDAVKSTITNSFPGAKLEKAYVNENKEYKLEISMSEKTYTVYTDAEGIVIKK</sequence>
<name>A0A2S1LIG7_9FLAO</name>
<feature type="chain" id="PRO_5015548001" description="Beta-lactamase-inhibitor-like PepSY-like domain-containing protein" evidence="1">
    <location>
        <begin position="20"/>
        <end position="98"/>
    </location>
</feature>
<dbReference type="EMBL" id="CP020918">
    <property type="protein sequence ID" value="AWG23572.1"/>
    <property type="molecule type" value="Genomic_DNA"/>
</dbReference>
<evidence type="ECO:0000313" key="3">
    <source>
        <dbReference type="Proteomes" id="UP000244527"/>
    </source>
</evidence>
<evidence type="ECO:0008006" key="4">
    <source>
        <dbReference type="Google" id="ProtNLM"/>
    </source>
</evidence>
<dbReference type="KEGG" id="ffa:FFWV33_05745"/>
<dbReference type="RefSeq" id="WP_108742469.1">
    <property type="nucleotide sequence ID" value="NZ_CP020918.1"/>
</dbReference>
<organism evidence="2 3">
    <name type="scientific">Flavobacterium faecale</name>
    <dbReference type="NCBI Taxonomy" id="1355330"/>
    <lineage>
        <taxon>Bacteria</taxon>
        <taxon>Pseudomonadati</taxon>
        <taxon>Bacteroidota</taxon>
        <taxon>Flavobacteriia</taxon>
        <taxon>Flavobacteriales</taxon>
        <taxon>Flavobacteriaceae</taxon>
        <taxon>Flavobacterium</taxon>
    </lineage>
</organism>
<dbReference type="Proteomes" id="UP000244527">
    <property type="component" value="Chromosome"/>
</dbReference>
<dbReference type="Gene3D" id="3.10.450.360">
    <property type="match status" value="1"/>
</dbReference>
<dbReference type="OrthoDB" id="1099258at2"/>
<dbReference type="SUPFAM" id="SSF160574">
    <property type="entry name" value="BT0923-like"/>
    <property type="match status" value="1"/>
</dbReference>
<reference evidence="2 3" key="1">
    <citation type="submission" date="2017-04" db="EMBL/GenBank/DDBJ databases">
        <title>Compelte genome sequence of WV33.</title>
        <authorList>
            <person name="Lee P.C."/>
        </authorList>
    </citation>
    <scope>NUCLEOTIDE SEQUENCE [LARGE SCALE GENOMIC DNA]</scope>
    <source>
        <strain evidence="2 3">WV33</strain>
    </source>
</reference>
<feature type="signal peptide" evidence="1">
    <location>
        <begin position="1"/>
        <end position="19"/>
    </location>
</feature>
<protein>
    <recommendedName>
        <fullName evidence="4">Beta-lactamase-inhibitor-like PepSY-like domain-containing protein</fullName>
    </recommendedName>
</protein>
<dbReference type="AlphaFoldDB" id="A0A2S1LIG7"/>
<gene>
    <name evidence="2" type="ORF">FFWV33_05745</name>
</gene>
<proteinExistence type="predicted"/>